<sequence>MSFYTTITFLFRYNLANDPLNYIFVETFMS</sequence>
<reference evidence="1" key="1">
    <citation type="journal article" date="2021" name="Proc. Natl. Acad. Sci. U.S.A.">
        <title>A Catalog of Tens of Thousands of Viruses from Human Metagenomes Reveals Hidden Associations with Chronic Diseases.</title>
        <authorList>
            <person name="Tisza M.J."/>
            <person name="Buck C.B."/>
        </authorList>
    </citation>
    <scope>NUCLEOTIDE SEQUENCE</scope>
    <source>
        <strain evidence="1">CtviY17</strain>
    </source>
</reference>
<organism evidence="1">
    <name type="scientific">virus sp. ctviY17</name>
    <dbReference type="NCBI Taxonomy" id="2825828"/>
    <lineage>
        <taxon>Viruses</taxon>
    </lineage>
</organism>
<name>A0A8S5RLR7_9VIRU</name>
<evidence type="ECO:0000313" key="1">
    <source>
        <dbReference type="EMBL" id="DAE32320.1"/>
    </source>
</evidence>
<dbReference type="EMBL" id="BK059120">
    <property type="protein sequence ID" value="DAE32320.1"/>
    <property type="molecule type" value="Genomic_DNA"/>
</dbReference>
<accession>A0A8S5RLR7</accession>
<proteinExistence type="predicted"/>
<protein>
    <submittedName>
        <fullName evidence="1">Uncharacterized protein</fullName>
    </submittedName>
</protein>